<gene>
    <name evidence="4" type="ordered locus">RHOM_04795</name>
</gene>
<protein>
    <recommendedName>
        <fullName evidence="2">UPF0251 protein RHOM_04795</fullName>
    </recommendedName>
</protein>
<dbReference type="eggNOG" id="COG1342">
    <property type="taxonomic scope" value="Bacteria"/>
</dbReference>
<dbReference type="KEGG" id="rho:RHOM_04795"/>
<dbReference type="OrthoDB" id="280278at2"/>
<dbReference type="GeneID" id="93722804"/>
<proteinExistence type="inferred from homology"/>
<dbReference type="Pfam" id="PF02579">
    <property type="entry name" value="Nitro_FeMo-Co"/>
    <property type="match status" value="1"/>
</dbReference>
<keyword evidence="4" id="KW-0238">DNA-binding</keyword>
<keyword evidence="5" id="KW-1185">Reference proteome</keyword>
<dbReference type="GO" id="GO:0003677">
    <property type="term" value="F:DNA binding"/>
    <property type="evidence" value="ECO:0007669"/>
    <property type="project" value="UniProtKB-KW"/>
</dbReference>
<dbReference type="Proteomes" id="UP000008178">
    <property type="component" value="Chromosome"/>
</dbReference>
<dbReference type="HAMAP" id="MF_00674">
    <property type="entry name" value="UPF0251"/>
    <property type="match status" value="1"/>
</dbReference>
<dbReference type="eggNOG" id="COG1433">
    <property type="taxonomic scope" value="Bacteria"/>
</dbReference>
<evidence type="ECO:0000256" key="1">
    <source>
        <dbReference type="ARBA" id="ARBA00009350"/>
    </source>
</evidence>
<dbReference type="InterPro" id="IPR033913">
    <property type="entry name" value="MTH1175_dom"/>
</dbReference>
<name>G2T2D4_ROSHA</name>
<dbReference type="STRING" id="585394.RHOM_04795"/>
<accession>G2T2D4</accession>
<dbReference type="InterPro" id="IPR002852">
    <property type="entry name" value="UPF0251"/>
</dbReference>
<reference evidence="4 5" key="1">
    <citation type="journal article" date="2015" name="Genome Announc.">
        <title>Complete genome sequence of the human gut symbiont Roseburia hominis.</title>
        <authorList>
            <person name="Travis A.J."/>
            <person name="Kelly D."/>
            <person name="Flint H.J."/>
            <person name="Aminov R.I."/>
        </authorList>
    </citation>
    <scope>NUCLEOTIDE SEQUENCE [LARGE SCALE GENOMIC DNA]</scope>
    <source>
        <strain evidence="5">DSM 16839 / JCM 17582 / NCIMB 14029 / A2-183</strain>
    </source>
</reference>
<evidence type="ECO:0000259" key="3">
    <source>
        <dbReference type="Pfam" id="PF02579"/>
    </source>
</evidence>
<dbReference type="PANTHER" id="PTHR37478">
    <property type="match status" value="1"/>
</dbReference>
<dbReference type="SUPFAM" id="SSF53146">
    <property type="entry name" value="Nitrogenase accessory factor-like"/>
    <property type="match status" value="1"/>
</dbReference>
<dbReference type="Gene3D" id="3.30.420.130">
    <property type="entry name" value="Dinitrogenase iron-molybdenum cofactor biosynthesis domain"/>
    <property type="match status" value="1"/>
</dbReference>
<dbReference type="HOGENOM" id="CLU_071826_1_0_9"/>
<dbReference type="PANTHER" id="PTHR37478:SF2">
    <property type="entry name" value="UPF0251 PROTEIN TK0562"/>
    <property type="match status" value="1"/>
</dbReference>
<dbReference type="CDD" id="cd00851">
    <property type="entry name" value="MTH1175"/>
    <property type="match status" value="1"/>
</dbReference>
<dbReference type="InterPro" id="IPR036105">
    <property type="entry name" value="DiNase_FeMo-co_biosyn_sf"/>
</dbReference>
<evidence type="ECO:0000313" key="5">
    <source>
        <dbReference type="Proteomes" id="UP000008178"/>
    </source>
</evidence>
<dbReference type="InterPro" id="IPR003731">
    <property type="entry name" value="Di-Nase_FeMo-co_biosynth"/>
</dbReference>
<dbReference type="Pfam" id="PF02001">
    <property type="entry name" value="DUF134"/>
    <property type="match status" value="1"/>
</dbReference>
<dbReference type="BioCyc" id="RHOM585394:G1H02-974-MONOMER"/>
<dbReference type="AlphaFoldDB" id="G2T2D4"/>
<dbReference type="EMBL" id="CP003040">
    <property type="protein sequence ID" value="AEN96079.1"/>
    <property type="molecule type" value="Genomic_DNA"/>
</dbReference>
<evidence type="ECO:0000313" key="4">
    <source>
        <dbReference type="EMBL" id="AEN96079.1"/>
    </source>
</evidence>
<evidence type="ECO:0000256" key="2">
    <source>
        <dbReference type="HAMAP-Rule" id="MF_00674"/>
    </source>
</evidence>
<comment type="similarity">
    <text evidence="1 2">Belongs to the UPF0251 family.</text>
</comment>
<dbReference type="RefSeq" id="WP_014079124.1">
    <property type="nucleotide sequence ID" value="NC_015977.1"/>
</dbReference>
<feature type="domain" description="Dinitrogenase iron-molybdenum cofactor biosynthesis" evidence="3">
    <location>
        <begin position="135"/>
        <end position="222"/>
    </location>
</feature>
<sequence length="262" mass="28616">MARPTKARRICMEAAYDNFCPNGVPAREKVIMTMDEYETIRLVDLEKCTHEQCAKQMGIARTTVTEIYESARYKMADSIVNGKTLEISGGNYRLCDGTALFCCNKICRRTSTSVGKDDIQRKETDRMRIAVTYENGEIFQHFGHTEQFKLYDIENSQVVRSQIVDTNGQGHGALAGFLTEAGADVLICGGIGGGAQSALATAGIKLYGGVSGAADEAVEAYLAGKLDYNPDVRCSHHEHEHSCAEHKCGEDKHGCAGNEMLS</sequence>
<organism evidence="4 5">
    <name type="scientific">Roseburia hominis (strain DSM 16839 / JCM 17582 / NCIMB 14029 / A2-183)</name>
    <dbReference type="NCBI Taxonomy" id="585394"/>
    <lineage>
        <taxon>Bacteria</taxon>
        <taxon>Bacillati</taxon>
        <taxon>Bacillota</taxon>
        <taxon>Clostridia</taxon>
        <taxon>Lachnospirales</taxon>
        <taxon>Lachnospiraceae</taxon>
        <taxon>Roseburia</taxon>
    </lineage>
</organism>